<evidence type="ECO:0000256" key="2">
    <source>
        <dbReference type="SAM" id="MobiDB-lite"/>
    </source>
</evidence>
<accession>A0A9Q1C1R9</accession>
<organism evidence="4 5">
    <name type="scientific">Holothuria leucospilota</name>
    <name type="common">Black long sea cucumber</name>
    <name type="synonym">Mertensiothuria leucospilota</name>
    <dbReference type="NCBI Taxonomy" id="206669"/>
    <lineage>
        <taxon>Eukaryota</taxon>
        <taxon>Metazoa</taxon>
        <taxon>Echinodermata</taxon>
        <taxon>Eleutherozoa</taxon>
        <taxon>Echinozoa</taxon>
        <taxon>Holothuroidea</taxon>
        <taxon>Aspidochirotacea</taxon>
        <taxon>Aspidochirotida</taxon>
        <taxon>Holothuriidae</taxon>
        <taxon>Holothuria</taxon>
    </lineage>
</organism>
<dbReference type="InterPro" id="IPR055310">
    <property type="entry name" value="CEP112"/>
</dbReference>
<feature type="region of interest" description="Disordered" evidence="2">
    <location>
        <begin position="973"/>
        <end position="993"/>
    </location>
</feature>
<dbReference type="PANTHER" id="PTHR18871:SF2">
    <property type="entry name" value="CENTROSOMAL PROTEIN OF 112 KDA"/>
    <property type="match status" value="1"/>
</dbReference>
<feature type="compositionally biased region" description="Low complexity" evidence="2">
    <location>
        <begin position="165"/>
        <end position="177"/>
    </location>
</feature>
<evidence type="ECO:0000313" key="5">
    <source>
        <dbReference type="Proteomes" id="UP001152320"/>
    </source>
</evidence>
<keyword evidence="5" id="KW-1185">Reference proteome</keyword>
<reference evidence="4" key="1">
    <citation type="submission" date="2021-10" db="EMBL/GenBank/DDBJ databases">
        <title>Tropical sea cucumber genome reveals ecological adaptation and Cuvierian tubules defense mechanism.</title>
        <authorList>
            <person name="Chen T."/>
        </authorList>
    </citation>
    <scope>NUCLEOTIDE SEQUENCE</scope>
    <source>
        <strain evidence="4">Nanhai2018</strain>
        <tissue evidence="4">Muscle</tissue>
    </source>
</reference>
<dbReference type="PANTHER" id="PTHR18871">
    <property type="entry name" value="CENTROSOMAL PROTEIN OF 112 KDA"/>
    <property type="match status" value="1"/>
</dbReference>
<feature type="compositionally biased region" description="Basic and acidic residues" evidence="2">
    <location>
        <begin position="139"/>
        <end position="149"/>
    </location>
</feature>
<dbReference type="AlphaFoldDB" id="A0A9Q1C1R9"/>
<dbReference type="InterPro" id="IPR027831">
    <property type="entry name" value="DUF4485"/>
</dbReference>
<evidence type="ECO:0000256" key="1">
    <source>
        <dbReference type="SAM" id="Coils"/>
    </source>
</evidence>
<feature type="compositionally biased region" description="Polar residues" evidence="2">
    <location>
        <begin position="982"/>
        <end position="993"/>
    </location>
</feature>
<evidence type="ECO:0000259" key="3">
    <source>
        <dbReference type="Pfam" id="PF14846"/>
    </source>
</evidence>
<feature type="coiled-coil region" evidence="1">
    <location>
        <begin position="323"/>
        <end position="558"/>
    </location>
</feature>
<name>A0A9Q1C1R9_HOLLE</name>
<dbReference type="EMBL" id="JAIZAY010000008">
    <property type="protein sequence ID" value="KAJ8036850.1"/>
    <property type="molecule type" value="Genomic_DNA"/>
</dbReference>
<protein>
    <recommendedName>
        <fullName evidence="3">DUF4485 domain-containing protein</fullName>
    </recommendedName>
</protein>
<feature type="coiled-coil region" evidence="1">
    <location>
        <begin position="582"/>
        <end position="670"/>
    </location>
</feature>
<feature type="coiled-coil region" evidence="1">
    <location>
        <begin position="709"/>
        <end position="972"/>
    </location>
</feature>
<comment type="caution">
    <text evidence="4">The sequence shown here is derived from an EMBL/GenBank/DDBJ whole genome shotgun (WGS) entry which is preliminary data.</text>
</comment>
<feature type="region of interest" description="Disordered" evidence="2">
    <location>
        <begin position="129"/>
        <end position="184"/>
    </location>
</feature>
<proteinExistence type="predicted"/>
<feature type="domain" description="DUF4485" evidence="3">
    <location>
        <begin position="8"/>
        <end position="90"/>
    </location>
</feature>
<keyword evidence="1" id="KW-0175">Coiled coil</keyword>
<sequence>MESESDELDEEFDKFLVEMKPFVLQLPHKSERQRCALWIKKLCEPAGHGTTGRKNRNMYTKLLLHMLKKSLIEGPFSHKPDPGPLPTLPDYMSIYFDEPTQTKSPRLREEGSHSLPAWVDTELIGSARTSIHSSKTRQKLFDSEFRRSSPDLTGVTSLTSHPRKSSPMNQSLSSSSSEEYARYTHKSTAVKDSVLKHLPKQLFPATGELSTSDKEIKLERRSRKTKERRFHSDLEAQHKVTTEHLLQQGGSKIRGGDSSGLTGVAPYVGNGTADPALLEREIELRTKMLEARFHEEKLTIQQCHDDAIQKILDRKNAEIEEMKIHYRTKTKDLEEKNKKLEKKVHSTTRDMAAVKETKEKQVQELRKLLGQTNQTTQNHFEKRLQEALADIEQEKFEMQKEHTKGIQEILEDTNRRLQKMETEYSEQVEKHATVIKELESRIHQLTTESEKQMKSQHNLLQEKTDEERLNTALKTELQNMTEKFVTLEKTFEQVKEDKERELRTLKGRSEATVEFLKKEHAAAMAKSTEKMREAEQHIQELKQSLQDSELNRQRQVRETEAELKQDKMYLETLHEKKVRSLQTELEQERQGFRKKLQQLEDVISNKTDEISKLKEFQKLQTQQAERTLEEFKSQVERNSGKMFDEMKEQMAKVEADLNRSKELREKQTREFSQQRLEDKRKYEKQLSVLHKSNEQEKASLTKHFQAEQLALHESHKQEMSALKEQYEKKMIEIEGSMHEHKNADSLRISDLQDTIADLKQRLQESDSLRKQEVVQLSLLKEEERQKLVRDHEIEISRLNSEKEQLRLRLQKEHSATIEKTMQETNQRLKEIEREYIYKLDRSQQREEELQKALTDLEDKAQSTKENMELQLTETVSQLEMEKNALRRKQAEYCKTLQQEANQLKEQCQKLEARLRNQELDHQEKLTQVKMEYEDKMRGMLPLSVRKQLEDTISSLKSQVNSLQQRALLLQEEIDTKAGMPPNQFTTSSPMLKS</sequence>
<evidence type="ECO:0000313" key="4">
    <source>
        <dbReference type="EMBL" id="KAJ8036850.1"/>
    </source>
</evidence>
<feature type="compositionally biased region" description="Polar residues" evidence="2">
    <location>
        <begin position="150"/>
        <end position="160"/>
    </location>
</feature>
<dbReference type="OrthoDB" id="78101at2759"/>
<dbReference type="Pfam" id="PF14846">
    <property type="entry name" value="DUF4485"/>
    <property type="match status" value="1"/>
</dbReference>
<gene>
    <name evidence="4" type="ORF">HOLleu_17494</name>
</gene>
<dbReference type="Proteomes" id="UP001152320">
    <property type="component" value="Chromosome 8"/>
</dbReference>